<dbReference type="SMART" id="SM00347">
    <property type="entry name" value="HTH_MARR"/>
    <property type="match status" value="1"/>
</dbReference>
<evidence type="ECO:0000313" key="6">
    <source>
        <dbReference type="Proteomes" id="UP001319200"/>
    </source>
</evidence>
<dbReference type="PANTHER" id="PTHR42756">
    <property type="entry name" value="TRANSCRIPTIONAL REGULATOR, MARR"/>
    <property type="match status" value="1"/>
</dbReference>
<protein>
    <submittedName>
        <fullName evidence="5">MarR family transcriptional regulator</fullName>
    </submittedName>
</protein>
<evidence type="ECO:0000256" key="3">
    <source>
        <dbReference type="ARBA" id="ARBA00023163"/>
    </source>
</evidence>
<evidence type="ECO:0000259" key="4">
    <source>
        <dbReference type="PROSITE" id="PS50995"/>
    </source>
</evidence>
<evidence type="ECO:0000313" key="5">
    <source>
        <dbReference type="EMBL" id="MBT1701561.1"/>
    </source>
</evidence>
<dbReference type="EMBL" id="JAHESF010000080">
    <property type="protein sequence ID" value="MBT1701561.1"/>
    <property type="molecule type" value="Genomic_DNA"/>
</dbReference>
<keyword evidence="6" id="KW-1185">Reference proteome</keyword>
<dbReference type="Proteomes" id="UP001319200">
    <property type="component" value="Unassembled WGS sequence"/>
</dbReference>
<dbReference type="AlphaFoldDB" id="A0AAP2DS82"/>
<dbReference type="PRINTS" id="PR00598">
    <property type="entry name" value="HTHMARR"/>
</dbReference>
<gene>
    <name evidence="5" type="ORF">KK083_32005</name>
</gene>
<dbReference type="SUPFAM" id="SSF46785">
    <property type="entry name" value="Winged helix' DNA-binding domain"/>
    <property type="match status" value="1"/>
</dbReference>
<keyword evidence="3" id="KW-0804">Transcription</keyword>
<dbReference type="RefSeq" id="WP_254170243.1">
    <property type="nucleotide sequence ID" value="NZ_JAHESF010000080.1"/>
</dbReference>
<organism evidence="5 6">
    <name type="scientific">Chryseosolibacter histidini</name>
    <dbReference type="NCBI Taxonomy" id="2782349"/>
    <lineage>
        <taxon>Bacteria</taxon>
        <taxon>Pseudomonadati</taxon>
        <taxon>Bacteroidota</taxon>
        <taxon>Cytophagia</taxon>
        <taxon>Cytophagales</taxon>
        <taxon>Chryseotaleaceae</taxon>
        <taxon>Chryseosolibacter</taxon>
    </lineage>
</organism>
<dbReference type="InterPro" id="IPR000835">
    <property type="entry name" value="HTH_MarR-typ"/>
</dbReference>
<dbReference type="PROSITE" id="PS50995">
    <property type="entry name" value="HTH_MARR_2"/>
    <property type="match status" value="1"/>
</dbReference>
<keyword evidence="1" id="KW-0805">Transcription regulation</keyword>
<keyword evidence="2" id="KW-0238">DNA-binding</keyword>
<evidence type="ECO:0000256" key="1">
    <source>
        <dbReference type="ARBA" id="ARBA00023015"/>
    </source>
</evidence>
<dbReference type="InterPro" id="IPR036388">
    <property type="entry name" value="WH-like_DNA-bd_sf"/>
</dbReference>
<dbReference type="GO" id="GO:0003700">
    <property type="term" value="F:DNA-binding transcription factor activity"/>
    <property type="evidence" value="ECO:0007669"/>
    <property type="project" value="InterPro"/>
</dbReference>
<feature type="domain" description="HTH marR-type" evidence="4">
    <location>
        <begin position="6"/>
        <end position="140"/>
    </location>
</feature>
<dbReference type="GO" id="GO:0003677">
    <property type="term" value="F:DNA binding"/>
    <property type="evidence" value="ECO:0007669"/>
    <property type="project" value="UniProtKB-KW"/>
</dbReference>
<dbReference type="PANTHER" id="PTHR42756:SF1">
    <property type="entry name" value="TRANSCRIPTIONAL REPRESSOR OF EMRAB OPERON"/>
    <property type="match status" value="1"/>
</dbReference>
<dbReference type="Pfam" id="PF01047">
    <property type="entry name" value="MarR"/>
    <property type="match status" value="1"/>
</dbReference>
<dbReference type="Gene3D" id="1.10.10.10">
    <property type="entry name" value="Winged helix-like DNA-binding domain superfamily/Winged helix DNA-binding domain"/>
    <property type="match status" value="1"/>
</dbReference>
<sequence>MNEETFSSYSFLLDRTARRVKQYAQQRFKELGFNITVDQWIVLKHLYEHKELKQNELAELLFKDNPTLTRIIDLLCNKGLTVRNTHPEDRRSFMVSLTRNGVKKVEQLSPKVKDIRLKAWEGLSTRDFNQFKKILNTIYQNLG</sequence>
<reference evidence="5 6" key="1">
    <citation type="submission" date="2021-05" db="EMBL/GenBank/DDBJ databases">
        <title>A Polyphasic approach of four new species of the genus Ohtaekwangia: Ohtaekwangia histidinii sp. nov., Ohtaekwangia cretensis sp. nov., Ohtaekwangia indiensis sp. nov., Ohtaekwangia reichenbachii sp. nov. from diverse environment.</title>
        <authorList>
            <person name="Octaviana S."/>
        </authorList>
    </citation>
    <scope>NUCLEOTIDE SEQUENCE [LARGE SCALE GENOMIC DNA]</scope>
    <source>
        <strain evidence="5 6">PWU4</strain>
    </source>
</reference>
<proteinExistence type="predicted"/>
<accession>A0AAP2DS82</accession>
<dbReference type="InterPro" id="IPR036390">
    <property type="entry name" value="WH_DNA-bd_sf"/>
</dbReference>
<name>A0AAP2DS82_9BACT</name>
<comment type="caution">
    <text evidence="5">The sequence shown here is derived from an EMBL/GenBank/DDBJ whole genome shotgun (WGS) entry which is preliminary data.</text>
</comment>
<evidence type="ECO:0000256" key="2">
    <source>
        <dbReference type="ARBA" id="ARBA00023125"/>
    </source>
</evidence>